<dbReference type="EC" id="4.2.1.75" evidence="3 9"/>
<sequence>MTRPAEAAQATAGLLEELGHTVTLAPLLAVEPVETPMPDGDFDCVILTSANAAHRFVEVWSAAQSVLIVVTGSATAACVRTAGFTNCHSVDGSALDVLAHITSIKPKLTHILYPRAESVAHDLGLALRQADIRCADWVVYRTTEADKLDQKVQDDLSSGAIGAALLYSPRTARVFARLVGGALADEVSLFALSGDVAAALGDELQTRCRFPSKPTQDALFDLLATKDG</sequence>
<comment type="pathway">
    <text evidence="1 9">Porphyrin-containing compound metabolism; protoporphyrin-IX biosynthesis; coproporphyrinogen-III from 5-aminolevulinate: step 3/4.</text>
</comment>
<dbReference type="PANTHER" id="PTHR38042">
    <property type="entry name" value="UROPORPHYRINOGEN-III SYNTHASE, CHLOROPLASTIC"/>
    <property type="match status" value="1"/>
</dbReference>
<comment type="caution">
    <text evidence="11">The sequence shown here is derived from an EMBL/GenBank/DDBJ whole genome shotgun (WGS) entry which is preliminary data.</text>
</comment>
<dbReference type="RefSeq" id="WP_377212567.1">
    <property type="nucleotide sequence ID" value="NZ_JBHTJV010000009.1"/>
</dbReference>
<dbReference type="Pfam" id="PF02602">
    <property type="entry name" value="HEM4"/>
    <property type="match status" value="1"/>
</dbReference>
<comment type="function">
    <text evidence="6 9">Catalyzes cyclization of the linear tetrapyrrole, hydroxymethylbilane, to the macrocyclic uroporphyrinogen III.</text>
</comment>
<evidence type="ECO:0000256" key="4">
    <source>
        <dbReference type="ARBA" id="ARBA00023239"/>
    </source>
</evidence>
<evidence type="ECO:0000256" key="7">
    <source>
        <dbReference type="ARBA" id="ARBA00040167"/>
    </source>
</evidence>
<evidence type="ECO:0000313" key="11">
    <source>
        <dbReference type="EMBL" id="MFD0916712.1"/>
    </source>
</evidence>
<dbReference type="CDD" id="cd06578">
    <property type="entry name" value="HemD"/>
    <property type="match status" value="1"/>
</dbReference>
<dbReference type="InterPro" id="IPR039793">
    <property type="entry name" value="UROS/Hem4"/>
</dbReference>
<dbReference type="SUPFAM" id="SSF69618">
    <property type="entry name" value="HemD-like"/>
    <property type="match status" value="1"/>
</dbReference>
<accession>A0ABW3FE07</accession>
<dbReference type="InterPro" id="IPR036108">
    <property type="entry name" value="4pyrrol_syn_uPrphyn_synt_sf"/>
</dbReference>
<dbReference type="Proteomes" id="UP001597101">
    <property type="component" value="Unassembled WGS sequence"/>
</dbReference>
<keyword evidence="12" id="KW-1185">Reference proteome</keyword>
<keyword evidence="5 9" id="KW-0627">Porphyrin biosynthesis</keyword>
<reference evidence="12" key="1">
    <citation type="journal article" date="2019" name="Int. J. Syst. Evol. Microbiol.">
        <title>The Global Catalogue of Microorganisms (GCM) 10K type strain sequencing project: providing services to taxonomists for standard genome sequencing and annotation.</title>
        <authorList>
            <consortium name="The Broad Institute Genomics Platform"/>
            <consortium name="The Broad Institute Genome Sequencing Center for Infectious Disease"/>
            <person name="Wu L."/>
            <person name="Ma J."/>
        </authorList>
    </citation>
    <scope>NUCLEOTIDE SEQUENCE [LARGE SCALE GENOMIC DNA]</scope>
    <source>
        <strain evidence="12">CCUG 60023</strain>
    </source>
</reference>
<evidence type="ECO:0000256" key="9">
    <source>
        <dbReference type="RuleBase" id="RU366031"/>
    </source>
</evidence>
<evidence type="ECO:0000256" key="2">
    <source>
        <dbReference type="ARBA" id="ARBA00008133"/>
    </source>
</evidence>
<organism evidence="11 12">
    <name type="scientific">Pseudahrensia aquimaris</name>
    <dbReference type="NCBI Taxonomy" id="744461"/>
    <lineage>
        <taxon>Bacteria</taxon>
        <taxon>Pseudomonadati</taxon>
        <taxon>Pseudomonadota</taxon>
        <taxon>Alphaproteobacteria</taxon>
        <taxon>Hyphomicrobiales</taxon>
        <taxon>Ahrensiaceae</taxon>
        <taxon>Pseudahrensia</taxon>
    </lineage>
</organism>
<dbReference type="Gene3D" id="3.40.50.10090">
    <property type="match status" value="2"/>
</dbReference>
<comment type="similarity">
    <text evidence="2 9">Belongs to the uroporphyrinogen-III synthase family.</text>
</comment>
<dbReference type="PANTHER" id="PTHR38042:SF1">
    <property type="entry name" value="UROPORPHYRINOGEN-III SYNTHASE, CHLOROPLASTIC"/>
    <property type="match status" value="1"/>
</dbReference>
<keyword evidence="4 9" id="KW-0456">Lyase</keyword>
<evidence type="ECO:0000313" key="12">
    <source>
        <dbReference type="Proteomes" id="UP001597101"/>
    </source>
</evidence>
<comment type="catalytic activity">
    <reaction evidence="8 9">
        <text>hydroxymethylbilane = uroporphyrinogen III + H2O</text>
        <dbReference type="Rhea" id="RHEA:18965"/>
        <dbReference type="ChEBI" id="CHEBI:15377"/>
        <dbReference type="ChEBI" id="CHEBI:57308"/>
        <dbReference type="ChEBI" id="CHEBI:57845"/>
        <dbReference type="EC" id="4.2.1.75"/>
    </reaction>
</comment>
<gene>
    <name evidence="11" type="ORF">ACFQ14_09860</name>
</gene>
<evidence type="ECO:0000256" key="1">
    <source>
        <dbReference type="ARBA" id="ARBA00004772"/>
    </source>
</evidence>
<name>A0ABW3FE07_9HYPH</name>
<evidence type="ECO:0000259" key="10">
    <source>
        <dbReference type="Pfam" id="PF02602"/>
    </source>
</evidence>
<evidence type="ECO:0000256" key="8">
    <source>
        <dbReference type="ARBA" id="ARBA00048617"/>
    </source>
</evidence>
<evidence type="ECO:0000256" key="5">
    <source>
        <dbReference type="ARBA" id="ARBA00023244"/>
    </source>
</evidence>
<evidence type="ECO:0000256" key="3">
    <source>
        <dbReference type="ARBA" id="ARBA00013109"/>
    </source>
</evidence>
<dbReference type="EMBL" id="JBHTJV010000009">
    <property type="protein sequence ID" value="MFD0916712.1"/>
    <property type="molecule type" value="Genomic_DNA"/>
</dbReference>
<evidence type="ECO:0000256" key="6">
    <source>
        <dbReference type="ARBA" id="ARBA00037589"/>
    </source>
</evidence>
<dbReference type="GO" id="GO:0004852">
    <property type="term" value="F:uroporphyrinogen-III synthase activity"/>
    <property type="evidence" value="ECO:0007669"/>
    <property type="project" value="UniProtKB-EC"/>
</dbReference>
<protein>
    <recommendedName>
        <fullName evidence="7 9">Uroporphyrinogen-III synthase</fullName>
        <ecNumber evidence="3 9">4.2.1.75</ecNumber>
    </recommendedName>
</protein>
<proteinExistence type="inferred from homology"/>
<feature type="domain" description="Tetrapyrrole biosynthesis uroporphyrinogen III synthase" evidence="10">
    <location>
        <begin position="10"/>
        <end position="220"/>
    </location>
</feature>
<dbReference type="InterPro" id="IPR003754">
    <property type="entry name" value="4pyrrol_synth_uPrphyn_synth"/>
</dbReference>